<dbReference type="Gene3D" id="3.30.420.40">
    <property type="match status" value="2"/>
</dbReference>
<dbReference type="SUPFAM" id="SSF53067">
    <property type="entry name" value="Actin-like ATPase domain"/>
    <property type="match status" value="1"/>
</dbReference>
<comment type="caution">
    <text evidence="1">The sequence shown here is derived from an EMBL/GenBank/DDBJ whole genome shotgun (WGS) entry which is preliminary data.</text>
</comment>
<keyword evidence="2" id="KW-1185">Reference proteome</keyword>
<evidence type="ECO:0000313" key="1">
    <source>
        <dbReference type="EMBL" id="MCC2617632.1"/>
    </source>
</evidence>
<evidence type="ECO:0000313" key="2">
    <source>
        <dbReference type="Proteomes" id="UP001520878"/>
    </source>
</evidence>
<protein>
    <submittedName>
        <fullName evidence="1">MSHA biogenesis protein MshI</fullName>
    </submittedName>
</protein>
<dbReference type="InterPro" id="IPR043129">
    <property type="entry name" value="ATPase_NBD"/>
</dbReference>
<dbReference type="RefSeq" id="WP_229161931.1">
    <property type="nucleotide sequence ID" value="NZ_JAJEWP010000005.1"/>
</dbReference>
<sequence length="309" mass="33997">MRMGWRAFLKQRFRGASKFFSLGIELGLQELHLTALVRSGSSLRIALRTTLPMQNWVEHLSTYVAQHGLANTPCYVAFSVTRYQVLQIERPNVPEAEIAQALQWSAKELLGTDQPLVVEYYEHPVQTPGHNKLNVIAMPQQDIENICGGMVMAGLQLRGISVAELAICELFAPEDDAVLTLVQQGGHDLCLNIVKNGNLYFSRRLRGYENLAGFSAQELSMGVAENLSIEIQRSMDYFESQLRQAPVRKLLVGIDTQYPDELISVLQAQLLMPVEVINPPGVANQEALGGTPLPSLGAALTPCSLGGVE</sequence>
<dbReference type="Gene3D" id="3.30.1490.300">
    <property type="match status" value="1"/>
</dbReference>
<organism evidence="1 2">
    <name type="scientific">Fluctibacter halophilus</name>
    <dbReference type="NCBI Taxonomy" id="226011"/>
    <lineage>
        <taxon>Bacteria</taxon>
        <taxon>Pseudomonadati</taxon>
        <taxon>Pseudomonadota</taxon>
        <taxon>Gammaproteobacteria</taxon>
        <taxon>Alteromonadales</taxon>
        <taxon>Alteromonadaceae</taxon>
        <taxon>Fluctibacter</taxon>
    </lineage>
</organism>
<dbReference type="Proteomes" id="UP001520878">
    <property type="component" value="Unassembled WGS sequence"/>
</dbReference>
<name>A0ABS8GAL5_9ALTE</name>
<gene>
    <name evidence="1" type="ORF">LJ739_15365</name>
</gene>
<accession>A0ABS8GAL5</accession>
<dbReference type="EMBL" id="JAJEWP010000005">
    <property type="protein sequence ID" value="MCC2617632.1"/>
    <property type="molecule type" value="Genomic_DNA"/>
</dbReference>
<reference evidence="1 2" key="1">
    <citation type="submission" date="2021-10" db="EMBL/GenBank/DDBJ databases">
        <title>Draft genome of Aestuariibacter halophilus JC2043.</title>
        <authorList>
            <person name="Emsley S.A."/>
            <person name="Pfannmuller K.M."/>
            <person name="Ushijima B."/>
            <person name="Saw J.H."/>
            <person name="Videau P."/>
        </authorList>
    </citation>
    <scope>NUCLEOTIDE SEQUENCE [LARGE SCALE GENOMIC DNA]</scope>
    <source>
        <strain evidence="1 2">JC2043</strain>
    </source>
</reference>
<proteinExistence type="predicted"/>